<feature type="transmembrane region" description="Helical" evidence="5">
    <location>
        <begin position="12"/>
        <end position="29"/>
    </location>
</feature>
<accession>G7DU81</accession>
<evidence type="ECO:0008006" key="8">
    <source>
        <dbReference type="Google" id="ProtNLM"/>
    </source>
</evidence>
<keyword evidence="4 5" id="KW-0472">Membrane</keyword>
<evidence type="ECO:0000313" key="7">
    <source>
        <dbReference type="Proteomes" id="UP000009131"/>
    </source>
</evidence>
<evidence type="ECO:0000256" key="4">
    <source>
        <dbReference type="ARBA" id="ARBA00023136"/>
    </source>
</evidence>
<reference evidence="6 7" key="2">
    <citation type="journal article" date="2012" name="Open Biol.">
        <title>Characteristics of nucleosomes and linker DNA regions on the genome of the basidiomycete Mixia osmundae revealed by mono- and dinucleosome mapping.</title>
        <authorList>
            <person name="Nishida H."/>
            <person name="Kondo S."/>
            <person name="Matsumoto T."/>
            <person name="Suzuki Y."/>
            <person name="Yoshikawa H."/>
            <person name="Taylor T.D."/>
            <person name="Sugiyama J."/>
        </authorList>
    </citation>
    <scope>NUCLEOTIDE SEQUENCE [LARGE SCALE GENOMIC DNA]</scope>
    <source>
        <strain evidence="7">CBS 9802 / IAM 14324 / JCM 22182 / KY 12970</strain>
    </source>
</reference>
<dbReference type="PANTHER" id="PTHR10250">
    <property type="entry name" value="MICROSOMAL GLUTATHIONE S-TRANSFERASE"/>
    <property type="match status" value="1"/>
</dbReference>
<dbReference type="GO" id="GO:0004602">
    <property type="term" value="F:glutathione peroxidase activity"/>
    <property type="evidence" value="ECO:0007669"/>
    <property type="project" value="TreeGrafter"/>
</dbReference>
<dbReference type="PANTHER" id="PTHR10250:SF26">
    <property type="entry name" value="GLUTATHIONE S-TRANSFERASE 3, MITOCHONDRIAL"/>
    <property type="match status" value="1"/>
</dbReference>
<dbReference type="GO" id="GO:0005635">
    <property type="term" value="C:nuclear envelope"/>
    <property type="evidence" value="ECO:0007669"/>
    <property type="project" value="TreeGrafter"/>
</dbReference>
<dbReference type="InterPro" id="IPR001129">
    <property type="entry name" value="Membr-assoc_MAPEG"/>
</dbReference>
<dbReference type="InterPro" id="IPR050997">
    <property type="entry name" value="MAPEG"/>
</dbReference>
<dbReference type="Pfam" id="PF01124">
    <property type="entry name" value="MAPEG"/>
    <property type="match status" value="1"/>
</dbReference>
<name>G7DU81_MIXOS</name>
<dbReference type="SUPFAM" id="SSF161084">
    <property type="entry name" value="MAPEG domain-like"/>
    <property type="match status" value="1"/>
</dbReference>
<dbReference type="eggNOG" id="ENOG502S4E5">
    <property type="taxonomic scope" value="Eukaryota"/>
</dbReference>
<dbReference type="GO" id="GO:0004364">
    <property type="term" value="F:glutathione transferase activity"/>
    <property type="evidence" value="ECO:0007669"/>
    <property type="project" value="TreeGrafter"/>
</dbReference>
<evidence type="ECO:0000256" key="5">
    <source>
        <dbReference type="SAM" id="Phobius"/>
    </source>
</evidence>
<dbReference type="STRING" id="764103.G7DU81"/>
<dbReference type="RefSeq" id="XP_014569579.1">
    <property type="nucleotide sequence ID" value="XM_014714093.1"/>
</dbReference>
<dbReference type="InParanoid" id="G7DU81"/>
<protein>
    <recommendedName>
        <fullName evidence="8">Glutathione transferase</fullName>
    </recommendedName>
</protein>
<dbReference type="InterPro" id="IPR023352">
    <property type="entry name" value="MAPEG-like_dom_sf"/>
</dbReference>
<evidence type="ECO:0000256" key="2">
    <source>
        <dbReference type="ARBA" id="ARBA00022692"/>
    </source>
</evidence>
<keyword evidence="2 5" id="KW-0812">Transmembrane</keyword>
<sequence length="151" mass="16356">MDQYIAKAIPANYGFVLGVGLSFGLLNFWQTTRVGAARKASGIKYPQTFVSDEQLQSSPEARKFACANRAHLNTLEQAPMLTYALLVAGLAAPRVASAFGLISLAGRVVYTLGYLSGDPKLRLRGSFHYIGLFGLYITSFVAVYQIISQGI</sequence>
<dbReference type="OrthoDB" id="410651at2759"/>
<comment type="subcellular location">
    <subcellularLocation>
        <location evidence="1">Membrane</location>
        <topology evidence="1">Multi-pass membrane protein</topology>
    </subcellularLocation>
</comment>
<proteinExistence type="predicted"/>
<dbReference type="Proteomes" id="UP000009131">
    <property type="component" value="Unassembled WGS sequence"/>
</dbReference>
<keyword evidence="7" id="KW-1185">Reference proteome</keyword>
<dbReference type="Gene3D" id="1.20.120.550">
    <property type="entry name" value="Membrane associated eicosanoid/glutathione metabolism-like domain"/>
    <property type="match status" value="1"/>
</dbReference>
<evidence type="ECO:0000256" key="1">
    <source>
        <dbReference type="ARBA" id="ARBA00004141"/>
    </source>
</evidence>
<gene>
    <name evidence="6" type="primary">Mo00789</name>
    <name evidence="6" type="ORF">E5Q_00789</name>
</gene>
<dbReference type="GO" id="GO:0005783">
    <property type="term" value="C:endoplasmic reticulum"/>
    <property type="evidence" value="ECO:0007669"/>
    <property type="project" value="TreeGrafter"/>
</dbReference>
<comment type="caution">
    <text evidence="6">The sequence shown here is derived from an EMBL/GenBank/DDBJ whole genome shotgun (WGS) entry which is preliminary data.</text>
</comment>
<feature type="transmembrane region" description="Helical" evidence="5">
    <location>
        <begin position="126"/>
        <end position="147"/>
    </location>
</feature>
<reference evidence="6 7" key="1">
    <citation type="journal article" date="2011" name="J. Gen. Appl. Microbiol.">
        <title>Draft genome sequencing of the enigmatic basidiomycete Mixia osmundae.</title>
        <authorList>
            <person name="Nishida H."/>
            <person name="Nagatsuka Y."/>
            <person name="Sugiyama J."/>
        </authorList>
    </citation>
    <scope>NUCLEOTIDE SEQUENCE [LARGE SCALE GENOMIC DNA]</scope>
    <source>
        <strain evidence="7">CBS 9802 / IAM 14324 / JCM 22182 / KY 12970</strain>
    </source>
</reference>
<evidence type="ECO:0000256" key="3">
    <source>
        <dbReference type="ARBA" id="ARBA00022989"/>
    </source>
</evidence>
<feature type="transmembrane region" description="Helical" evidence="5">
    <location>
        <begin position="83"/>
        <end position="106"/>
    </location>
</feature>
<dbReference type="OMA" id="VIFNCIQ"/>
<organism evidence="6 7">
    <name type="scientific">Mixia osmundae (strain CBS 9802 / IAM 14324 / JCM 22182 / KY 12970)</name>
    <dbReference type="NCBI Taxonomy" id="764103"/>
    <lineage>
        <taxon>Eukaryota</taxon>
        <taxon>Fungi</taxon>
        <taxon>Dikarya</taxon>
        <taxon>Basidiomycota</taxon>
        <taxon>Pucciniomycotina</taxon>
        <taxon>Mixiomycetes</taxon>
        <taxon>Mixiales</taxon>
        <taxon>Mixiaceae</taxon>
        <taxon>Mixia</taxon>
    </lineage>
</organism>
<dbReference type="GO" id="GO:0016020">
    <property type="term" value="C:membrane"/>
    <property type="evidence" value="ECO:0007669"/>
    <property type="project" value="UniProtKB-SubCell"/>
</dbReference>
<evidence type="ECO:0000313" key="6">
    <source>
        <dbReference type="EMBL" id="GAA94141.1"/>
    </source>
</evidence>
<dbReference type="AlphaFoldDB" id="G7DU81"/>
<dbReference type="EMBL" id="BABT02000028">
    <property type="protein sequence ID" value="GAA94141.1"/>
    <property type="molecule type" value="Genomic_DNA"/>
</dbReference>
<keyword evidence="3 5" id="KW-1133">Transmembrane helix</keyword>
<dbReference type="HOGENOM" id="CLU_110291_1_0_1"/>